<comment type="caution">
    <text evidence="3">The sequence shown here is derived from an EMBL/GenBank/DDBJ whole genome shotgun (WGS) entry which is preliminary data.</text>
</comment>
<comment type="catalytic activity">
    <reaction evidence="2">
        <text>2,5-diamino-6-hydroxy-4-(5-phosphoribosylamino)-pyrimidine + H2O = 2,5,6-triamino-4-hydroxypyrimidine + D-ribose 5-phosphate</text>
        <dbReference type="Rhea" id="RHEA:23436"/>
        <dbReference type="ChEBI" id="CHEBI:15377"/>
        <dbReference type="ChEBI" id="CHEBI:58614"/>
        <dbReference type="ChEBI" id="CHEBI:78346"/>
        <dbReference type="ChEBI" id="CHEBI:137796"/>
    </reaction>
</comment>
<dbReference type="InterPro" id="IPR012596">
    <property type="entry name" value="Phage_T4_Y12G"/>
</dbReference>
<dbReference type="Pfam" id="PF08010">
    <property type="entry name" value="Phage_30_3"/>
    <property type="match status" value="1"/>
</dbReference>
<dbReference type="Gene3D" id="1.10.357.40">
    <property type="entry name" value="YbiA-like"/>
    <property type="match status" value="1"/>
</dbReference>
<name>A0A1G2PV46_9BACT</name>
<sequence length="159" mass="18003">MNVLSRLNIASDSGDWRARRLSNLSDDPFILDGVRLASVEGFIQGIKFPVGDPLRKLAFLSVGMTAKRLSRQADRQSRWVWWNGREYPYGAFVHHKLIERAIRAKFEQNARAMKALLGIGDSKLVHELGHSEGLRTSLPATVFCDILTRIREETSRAVK</sequence>
<dbReference type="AlphaFoldDB" id="A0A1G2PV46"/>
<gene>
    <name evidence="3" type="ORF">A3A97_04810</name>
</gene>
<dbReference type="InterPro" id="IPR037238">
    <property type="entry name" value="YbiA-like_sf"/>
</dbReference>
<dbReference type="InterPro" id="IPR012816">
    <property type="entry name" value="NADAR"/>
</dbReference>
<dbReference type="Proteomes" id="UP000176951">
    <property type="component" value="Unassembled WGS sequence"/>
</dbReference>
<dbReference type="EMBL" id="MHSW01000012">
    <property type="protein sequence ID" value="OHA52198.1"/>
    <property type="molecule type" value="Genomic_DNA"/>
</dbReference>
<protein>
    <submittedName>
        <fullName evidence="3">Uncharacterized protein</fullName>
    </submittedName>
</protein>
<evidence type="ECO:0000256" key="1">
    <source>
        <dbReference type="ARBA" id="ARBA00000022"/>
    </source>
</evidence>
<organism evidence="3 4">
    <name type="scientific">Candidatus Terrybacteria bacterium RIFCSPLOWO2_01_FULL_40_23</name>
    <dbReference type="NCBI Taxonomy" id="1802366"/>
    <lineage>
        <taxon>Bacteria</taxon>
        <taxon>Candidatus Terryibacteriota</taxon>
    </lineage>
</organism>
<evidence type="ECO:0000313" key="3">
    <source>
        <dbReference type="EMBL" id="OHA52198.1"/>
    </source>
</evidence>
<comment type="catalytic activity">
    <reaction evidence="1">
        <text>5-amino-6-(5-phospho-D-ribosylamino)uracil + H2O = 5,6-diaminouracil + D-ribose 5-phosphate</text>
        <dbReference type="Rhea" id="RHEA:55020"/>
        <dbReference type="ChEBI" id="CHEBI:15377"/>
        <dbReference type="ChEBI" id="CHEBI:46252"/>
        <dbReference type="ChEBI" id="CHEBI:58453"/>
        <dbReference type="ChEBI" id="CHEBI:78346"/>
    </reaction>
</comment>
<evidence type="ECO:0000256" key="2">
    <source>
        <dbReference type="ARBA" id="ARBA00000751"/>
    </source>
</evidence>
<dbReference type="SUPFAM" id="SSF143990">
    <property type="entry name" value="YbiA-like"/>
    <property type="match status" value="1"/>
</dbReference>
<accession>A0A1G2PV46</accession>
<proteinExistence type="predicted"/>
<reference evidence="3 4" key="1">
    <citation type="journal article" date="2016" name="Nat. Commun.">
        <title>Thousands of microbial genomes shed light on interconnected biogeochemical processes in an aquifer system.</title>
        <authorList>
            <person name="Anantharaman K."/>
            <person name="Brown C.T."/>
            <person name="Hug L.A."/>
            <person name="Sharon I."/>
            <person name="Castelle C.J."/>
            <person name="Probst A.J."/>
            <person name="Thomas B.C."/>
            <person name="Singh A."/>
            <person name="Wilkins M.J."/>
            <person name="Karaoz U."/>
            <person name="Brodie E.L."/>
            <person name="Williams K.H."/>
            <person name="Hubbard S.S."/>
            <person name="Banfield J.F."/>
        </authorList>
    </citation>
    <scope>NUCLEOTIDE SEQUENCE [LARGE SCALE GENOMIC DNA]</scope>
</reference>
<dbReference type="CDD" id="cd15457">
    <property type="entry name" value="NADAR"/>
    <property type="match status" value="1"/>
</dbReference>
<evidence type="ECO:0000313" key="4">
    <source>
        <dbReference type="Proteomes" id="UP000176951"/>
    </source>
</evidence>